<evidence type="ECO:0000313" key="3">
    <source>
        <dbReference type="Proteomes" id="UP000294576"/>
    </source>
</evidence>
<proteinExistence type="predicted"/>
<dbReference type="AlphaFoldDB" id="A0A4R3PQI1"/>
<dbReference type="EMBL" id="SMBH01000041">
    <property type="protein sequence ID" value="TCU04328.1"/>
    <property type="molecule type" value="Genomic_DNA"/>
</dbReference>
<organism evidence="2 3">
    <name type="scientific">Rhizobium sullae</name>
    <name type="common">Rhizobium hedysari</name>
    <dbReference type="NCBI Taxonomy" id="50338"/>
    <lineage>
        <taxon>Bacteria</taxon>
        <taxon>Pseudomonadati</taxon>
        <taxon>Pseudomonadota</taxon>
        <taxon>Alphaproteobacteria</taxon>
        <taxon>Hyphomicrobiales</taxon>
        <taxon>Rhizobiaceae</taxon>
        <taxon>Rhizobium/Agrobacterium group</taxon>
        <taxon>Rhizobium</taxon>
    </lineage>
</organism>
<keyword evidence="1" id="KW-0812">Transmembrane</keyword>
<keyword evidence="1" id="KW-1133">Transmembrane helix</keyword>
<comment type="caution">
    <text evidence="2">The sequence shown here is derived from an EMBL/GenBank/DDBJ whole genome shotgun (WGS) entry which is preliminary data.</text>
</comment>
<accession>A0A4R3PQI1</accession>
<keyword evidence="1" id="KW-0472">Membrane</keyword>
<dbReference type="Proteomes" id="UP000294576">
    <property type="component" value="Unassembled WGS sequence"/>
</dbReference>
<dbReference type="OrthoDB" id="9812899at2"/>
<feature type="transmembrane region" description="Helical" evidence="1">
    <location>
        <begin position="26"/>
        <end position="44"/>
    </location>
</feature>
<evidence type="ECO:0000313" key="2">
    <source>
        <dbReference type="EMBL" id="TCU04328.1"/>
    </source>
</evidence>
<gene>
    <name evidence="2" type="ORF">EV132_1417</name>
</gene>
<protein>
    <submittedName>
        <fullName evidence="2">Uncharacterized protein</fullName>
    </submittedName>
</protein>
<name>A0A4R3PQI1_RHISU</name>
<reference evidence="2 3" key="1">
    <citation type="submission" date="2019-03" db="EMBL/GenBank/DDBJ databases">
        <title>Genomic Encyclopedia of Type Strains, Phase IV (KMG-V): Genome sequencing to study the core and pangenomes of soil and plant-associated prokaryotes.</title>
        <authorList>
            <person name="Whitman W."/>
        </authorList>
    </citation>
    <scope>NUCLEOTIDE SEQUENCE [LARGE SCALE GENOMIC DNA]</scope>
    <source>
        <strain evidence="2 3">Hc14</strain>
    </source>
</reference>
<sequence length="59" mass="6145">MGIMTYAFALAPATVAAPVDFLRLPLVAVGGLIYCAALIAARSGKATLAEQDFTREETS</sequence>
<evidence type="ECO:0000256" key="1">
    <source>
        <dbReference type="SAM" id="Phobius"/>
    </source>
</evidence>
<dbReference type="RefSeq" id="WP_086998772.1">
    <property type="nucleotide sequence ID" value="NZ_FWER01000015.1"/>
</dbReference>